<dbReference type="PANTHER" id="PTHR33375:SF1">
    <property type="entry name" value="CHROMOSOME-PARTITIONING PROTEIN PARB-RELATED"/>
    <property type="match status" value="1"/>
</dbReference>
<gene>
    <name evidence="2" type="ORF">GCM10011316_29260</name>
</gene>
<proteinExistence type="predicted"/>
<name>A0A916TL65_9HYPH</name>
<dbReference type="AlphaFoldDB" id="A0A916TL65"/>
<evidence type="ECO:0000313" key="3">
    <source>
        <dbReference type="Proteomes" id="UP000605148"/>
    </source>
</evidence>
<feature type="domain" description="ParB-like N-terminal" evidence="1">
    <location>
        <begin position="20"/>
        <end position="112"/>
    </location>
</feature>
<dbReference type="Proteomes" id="UP000605148">
    <property type="component" value="Unassembled WGS sequence"/>
</dbReference>
<reference evidence="2" key="2">
    <citation type="submission" date="2020-09" db="EMBL/GenBank/DDBJ databases">
        <authorList>
            <person name="Sun Q."/>
            <person name="Zhou Y."/>
        </authorList>
    </citation>
    <scope>NUCLEOTIDE SEQUENCE</scope>
    <source>
        <strain evidence="2">CGMCC 1.12426</strain>
    </source>
</reference>
<dbReference type="GO" id="GO:0005694">
    <property type="term" value="C:chromosome"/>
    <property type="evidence" value="ECO:0007669"/>
    <property type="project" value="TreeGrafter"/>
</dbReference>
<dbReference type="EMBL" id="BMFA01000008">
    <property type="protein sequence ID" value="GGB55351.1"/>
    <property type="molecule type" value="Genomic_DNA"/>
</dbReference>
<dbReference type="Gene3D" id="3.90.1530.30">
    <property type="match status" value="1"/>
</dbReference>
<sequence>MAAPRPHPAKARTAGLRTFADVPVRAIRVPDDRLRSFDPDWAAVLAEMFLDSGQQTPIDLLAEGKGFVLISGLHRLEAAKLLRWSEIAAQIVPEDIFPSSDVLRRRELLENLARKDLNALERCEGLAELKAVHELLYPETRKGGDRKSRAFQEAQKNQTAIFAFCHHAAETTGLSDRAVRLAITIWQGLAPDSRARLKGTPLANKQSDLKALSELAAETQSRVLDLILAPVPKAMSVADALVVLAGRPPLSEAEKLFKSVSNSLSKLNSSGRAAVFRQHKTEILDLAQREGWFDA</sequence>
<protein>
    <recommendedName>
        <fullName evidence="1">ParB-like N-terminal domain-containing protein</fullName>
    </recommendedName>
</protein>
<dbReference type="PANTHER" id="PTHR33375">
    <property type="entry name" value="CHROMOSOME-PARTITIONING PROTEIN PARB-RELATED"/>
    <property type="match status" value="1"/>
</dbReference>
<dbReference type="InterPro" id="IPR003115">
    <property type="entry name" value="ParB_N"/>
</dbReference>
<dbReference type="SUPFAM" id="SSF110849">
    <property type="entry name" value="ParB/Sulfiredoxin"/>
    <property type="match status" value="1"/>
</dbReference>
<dbReference type="SMART" id="SM00470">
    <property type="entry name" value="ParB"/>
    <property type="match status" value="1"/>
</dbReference>
<evidence type="ECO:0000259" key="1">
    <source>
        <dbReference type="SMART" id="SM00470"/>
    </source>
</evidence>
<dbReference type="InterPro" id="IPR050336">
    <property type="entry name" value="Chromosome_partition/occlusion"/>
</dbReference>
<accession>A0A916TL65</accession>
<reference evidence="2" key="1">
    <citation type="journal article" date="2014" name="Int. J. Syst. Evol. Microbiol.">
        <title>Complete genome sequence of Corynebacterium casei LMG S-19264T (=DSM 44701T), isolated from a smear-ripened cheese.</title>
        <authorList>
            <consortium name="US DOE Joint Genome Institute (JGI-PGF)"/>
            <person name="Walter F."/>
            <person name="Albersmeier A."/>
            <person name="Kalinowski J."/>
            <person name="Ruckert C."/>
        </authorList>
    </citation>
    <scope>NUCLEOTIDE SEQUENCE</scope>
    <source>
        <strain evidence="2">CGMCC 1.12426</strain>
    </source>
</reference>
<comment type="caution">
    <text evidence="2">The sequence shown here is derived from an EMBL/GenBank/DDBJ whole genome shotgun (WGS) entry which is preliminary data.</text>
</comment>
<keyword evidence="3" id="KW-1185">Reference proteome</keyword>
<organism evidence="2 3">
    <name type="scientific">Roseibium aquae</name>
    <dbReference type="NCBI Taxonomy" id="1323746"/>
    <lineage>
        <taxon>Bacteria</taxon>
        <taxon>Pseudomonadati</taxon>
        <taxon>Pseudomonadota</taxon>
        <taxon>Alphaproteobacteria</taxon>
        <taxon>Hyphomicrobiales</taxon>
        <taxon>Stappiaceae</taxon>
        <taxon>Roseibium</taxon>
    </lineage>
</organism>
<dbReference type="OrthoDB" id="8449249at2"/>
<dbReference type="InterPro" id="IPR036086">
    <property type="entry name" value="ParB/Sulfiredoxin_sf"/>
</dbReference>
<dbReference type="Pfam" id="PF02195">
    <property type="entry name" value="ParB_N"/>
    <property type="match status" value="1"/>
</dbReference>
<evidence type="ECO:0000313" key="2">
    <source>
        <dbReference type="EMBL" id="GGB55351.1"/>
    </source>
</evidence>
<dbReference type="GO" id="GO:0007059">
    <property type="term" value="P:chromosome segregation"/>
    <property type="evidence" value="ECO:0007669"/>
    <property type="project" value="TreeGrafter"/>
</dbReference>
<dbReference type="RefSeq" id="WP_150497736.1">
    <property type="nucleotide sequence ID" value="NZ_BMFA01000008.1"/>
</dbReference>